<comment type="caution">
    <text evidence="9">The sequence shown here is derived from an EMBL/GenBank/DDBJ whole genome shotgun (WGS) entry which is preliminary data.</text>
</comment>
<organism evidence="9 10">
    <name type="scientific">Paenibacillus albiflavus</name>
    <dbReference type="NCBI Taxonomy" id="2545760"/>
    <lineage>
        <taxon>Bacteria</taxon>
        <taxon>Bacillati</taxon>
        <taxon>Bacillota</taxon>
        <taxon>Bacilli</taxon>
        <taxon>Bacillales</taxon>
        <taxon>Paenibacillaceae</taxon>
        <taxon>Paenibacillus</taxon>
    </lineage>
</organism>
<dbReference type="SUPFAM" id="SSF161098">
    <property type="entry name" value="MetI-like"/>
    <property type="match status" value="1"/>
</dbReference>
<evidence type="ECO:0000256" key="7">
    <source>
        <dbReference type="RuleBase" id="RU363032"/>
    </source>
</evidence>
<dbReference type="RefSeq" id="WP_132417335.1">
    <property type="nucleotide sequence ID" value="NZ_SKFG01000004.1"/>
</dbReference>
<feature type="transmembrane region" description="Helical" evidence="7">
    <location>
        <begin position="326"/>
        <end position="345"/>
    </location>
</feature>
<reference evidence="9 10" key="1">
    <citation type="submission" date="2019-03" db="EMBL/GenBank/DDBJ databases">
        <authorList>
            <person name="Kim M.K.M."/>
        </authorList>
    </citation>
    <scope>NUCLEOTIDE SEQUENCE [LARGE SCALE GENOMIC DNA]</scope>
    <source>
        <strain evidence="9 10">18JY21-1</strain>
    </source>
</reference>
<gene>
    <name evidence="9" type="ORF">E0485_07385</name>
</gene>
<feature type="transmembrane region" description="Helical" evidence="7">
    <location>
        <begin position="292"/>
        <end position="314"/>
    </location>
</feature>
<proteinExistence type="inferred from homology"/>
<evidence type="ECO:0000256" key="2">
    <source>
        <dbReference type="ARBA" id="ARBA00022448"/>
    </source>
</evidence>
<dbReference type="Pfam" id="PF00528">
    <property type="entry name" value="BPD_transp_1"/>
    <property type="match status" value="1"/>
</dbReference>
<dbReference type="CDD" id="cd06261">
    <property type="entry name" value="TM_PBP2"/>
    <property type="match status" value="1"/>
</dbReference>
<dbReference type="PROSITE" id="PS50928">
    <property type="entry name" value="ABC_TM1"/>
    <property type="match status" value="1"/>
</dbReference>
<dbReference type="AlphaFoldDB" id="A0A4R4EFP0"/>
<feature type="transmembrane region" description="Helical" evidence="7">
    <location>
        <begin position="147"/>
        <end position="168"/>
    </location>
</feature>
<protein>
    <submittedName>
        <fullName evidence="9">ABC transporter permease subunit</fullName>
    </submittedName>
</protein>
<keyword evidence="4 7" id="KW-0812">Transmembrane</keyword>
<dbReference type="OrthoDB" id="9807402at2"/>
<evidence type="ECO:0000256" key="6">
    <source>
        <dbReference type="ARBA" id="ARBA00023136"/>
    </source>
</evidence>
<dbReference type="GO" id="GO:0055085">
    <property type="term" value="P:transmembrane transport"/>
    <property type="evidence" value="ECO:0007669"/>
    <property type="project" value="InterPro"/>
</dbReference>
<evidence type="ECO:0000256" key="5">
    <source>
        <dbReference type="ARBA" id="ARBA00022989"/>
    </source>
</evidence>
<evidence type="ECO:0000259" key="8">
    <source>
        <dbReference type="PROSITE" id="PS50928"/>
    </source>
</evidence>
<feature type="transmembrane region" description="Helical" evidence="7">
    <location>
        <begin position="180"/>
        <end position="204"/>
    </location>
</feature>
<feature type="domain" description="ABC transmembrane type-1" evidence="8">
    <location>
        <begin position="143"/>
        <end position="342"/>
    </location>
</feature>
<dbReference type="Proteomes" id="UP000295418">
    <property type="component" value="Unassembled WGS sequence"/>
</dbReference>
<dbReference type="InterPro" id="IPR035906">
    <property type="entry name" value="MetI-like_sf"/>
</dbReference>
<dbReference type="Gene3D" id="1.10.3720.10">
    <property type="entry name" value="MetI-like"/>
    <property type="match status" value="1"/>
</dbReference>
<dbReference type="PANTHER" id="PTHR30465">
    <property type="entry name" value="INNER MEMBRANE ABC TRANSPORTER"/>
    <property type="match status" value="1"/>
</dbReference>
<dbReference type="GO" id="GO:0005886">
    <property type="term" value="C:plasma membrane"/>
    <property type="evidence" value="ECO:0007669"/>
    <property type="project" value="UniProtKB-SubCell"/>
</dbReference>
<keyword evidence="5 7" id="KW-1133">Transmembrane helix</keyword>
<keyword evidence="3" id="KW-1003">Cell membrane</keyword>
<feature type="transmembrane region" description="Helical" evidence="7">
    <location>
        <begin position="6"/>
        <end position="25"/>
    </location>
</feature>
<accession>A0A4R4EFP0</accession>
<comment type="similarity">
    <text evidence="7">Belongs to the binding-protein-dependent transport system permease family.</text>
</comment>
<sequence length="360" mass="40378">MTKKWIYILSALSAIIIIFLLGNLHKGIIIEPTERLQLELSVITPITLEEIQQHLPSIEIENHAKNEIRVPIGEMAQTIQFLKVIPGVLDIKPLSGMPSFSFKQYGIGLIEQINKLMKGDMGTVYGKPGHKEYALADKIPQMMQISFSYLIPGLLLGIVFGFLFAILASLYKKLGYGIDLIHKLLMLLPDFVIIVLLQLMVIFITRFTDGRFLLIAQVGTEVPFVIPLLTVMCMPSVLIYGAIRSAIMREEQDPYITTAYSKGLTRKQVLFRHILRNVMEDLFAVLPRATTAAVTSMIIVEMICLILGVGGYALSKYFASIDTMSTICLILAVFTILMHLIFAWLRTKLVIHTGEAVKHE</sequence>
<dbReference type="PANTHER" id="PTHR30465:SF0">
    <property type="entry name" value="OLIGOPEPTIDE TRANSPORT SYSTEM PERMEASE PROTEIN APPB"/>
    <property type="match status" value="1"/>
</dbReference>
<evidence type="ECO:0000313" key="9">
    <source>
        <dbReference type="EMBL" id="TCZ78886.1"/>
    </source>
</evidence>
<keyword evidence="6 7" id="KW-0472">Membrane</keyword>
<evidence type="ECO:0000313" key="10">
    <source>
        <dbReference type="Proteomes" id="UP000295418"/>
    </source>
</evidence>
<feature type="transmembrane region" description="Helical" evidence="7">
    <location>
        <begin position="224"/>
        <end position="243"/>
    </location>
</feature>
<evidence type="ECO:0000256" key="4">
    <source>
        <dbReference type="ARBA" id="ARBA00022692"/>
    </source>
</evidence>
<comment type="subcellular location">
    <subcellularLocation>
        <location evidence="1 7">Cell membrane</location>
        <topology evidence="1 7">Multi-pass membrane protein</topology>
    </subcellularLocation>
</comment>
<keyword evidence="10" id="KW-1185">Reference proteome</keyword>
<evidence type="ECO:0000256" key="3">
    <source>
        <dbReference type="ARBA" id="ARBA00022475"/>
    </source>
</evidence>
<name>A0A4R4EFP0_9BACL</name>
<evidence type="ECO:0000256" key="1">
    <source>
        <dbReference type="ARBA" id="ARBA00004651"/>
    </source>
</evidence>
<keyword evidence="2 7" id="KW-0813">Transport</keyword>
<dbReference type="EMBL" id="SKFG01000004">
    <property type="protein sequence ID" value="TCZ78886.1"/>
    <property type="molecule type" value="Genomic_DNA"/>
</dbReference>
<dbReference type="InterPro" id="IPR000515">
    <property type="entry name" value="MetI-like"/>
</dbReference>